<dbReference type="Gene3D" id="2.60.40.740">
    <property type="match status" value="1"/>
</dbReference>
<name>A0A383WDN2_TETOB</name>
<keyword evidence="3" id="KW-1185">Reference proteome</keyword>
<dbReference type="InterPro" id="IPR047589">
    <property type="entry name" value="DUF11_rpt"/>
</dbReference>
<gene>
    <name evidence="2" type="ORF">BQ4739_LOCUS15647</name>
</gene>
<dbReference type="Proteomes" id="UP000256970">
    <property type="component" value="Unassembled WGS sequence"/>
</dbReference>
<dbReference type="AlphaFoldDB" id="A0A383WDN2"/>
<evidence type="ECO:0000259" key="1">
    <source>
        <dbReference type="Pfam" id="PF01345"/>
    </source>
</evidence>
<evidence type="ECO:0000313" key="3">
    <source>
        <dbReference type="Proteomes" id="UP000256970"/>
    </source>
</evidence>
<sequence length="1201" mass="124348">MNGAAGGVKAFECPGGYDPIANPELTPLPEDVRHDRRDACCVQVPTCADTNGPTADTPAVTCPGGWTKKTGYDTTELTGIANEGTNWRDTCCDQVPTCSDTNGITAGTPAVTCPDGWSRKADFTTTELTGINNVNNNWRDRCCNQNLIPPPITVLNPLLLQKDGPATVIAGVPFTFTITVNFVGPASGVYVVDTLGTGLSFGATAASWQGAGRSGACNAPVENTLRCDLGDGWILGNTVLITVPAVASGAQAFGVNNATVYDNAASPHSASDDHTVVVFANIPADVIDVIVTKTVNRVSAVIGQGDNPTFDFTVTLTAAAGSVVVNPTVIDSISSTGLELLGAVQPSAFCQKTSLQAFSCGWLGMRLEAGQSVTVTYTAVARQAGTFVNTAKSAPTGDKDVSNEAAVTVTVTEPLPGPPELAVSKTGPDVALVNAPVIFVVTAGVAPNSTPAAVLTLVEQLDSPKAEFLEPLLDSANCKLDNKQRATCTWNNVGAGDTKSLQFTVKGSDAQTIKNVATVSSANATPKSAEKTVILNAEVPPAEVKFTLLKDGPGRVVAVNEEFDFTLTANLVSGTMPSVTLVDTPPKDSGITFLRATPAAACEVTASLLSCKLTGPWPQTVKLTAVGTVAGTFANVALLTGPGNPTDSANVTVFQETCGEVTPGGKPYNKCPAGYEYDERFAGKSPANDINCCVLKAQSAPDIIVVKRVSDAKVQVGQDVTFTIQVTHQAGLSDTIAENVVVTDTLPAGLKPYTDRWSVTPDVGADACTFDAVNTRKLTCALGTIAMGDTRTIAIPCLADGSRLGKLSNVAVVNCDTPGQGTVDPKCKKTSPPAVVTVEKVPEVCNSTLGISVVGVPKKAGKGGIFTWNITLTPKGSVHSVVMDNLIPPMLTKPIITKPFAGAKCSFVTKGSNNVLRCIFTAAFSKPVSMQFTTVGATAGTITDIASAMFKPCKVGSAPNTVKNMDTVTVWEPVLGSCCDKDYGCNAGIAKIPCHRAGGMWSPDLDACFTGRFCTGACCTNGNSNKAQCWMTLKAACPGKWDGSSTCFDQNYCPRPCLGKCMQCSPTSDTCCPGYSCQQSGRYGRYYCVPDCVPYKPQCAGPGGFCGLTAGGVKCCGGLDCIVADGGVSICAPHNTCKPRGSACKGFGECGSGLYCALNGKCELAACKSKGKYPRSASAQAQKNIQDYQCNAFHAASCSAL</sequence>
<dbReference type="EMBL" id="FNXT01001230">
    <property type="protein sequence ID" value="SZX75370.1"/>
    <property type="molecule type" value="Genomic_DNA"/>
</dbReference>
<dbReference type="NCBIfam" id="TIGR01451">
    <property type="entry name" value="B_ant_repeat"/>
    <property type="match status" value="1"/>
</dbReference>
<organism evidence="2 3">
    <name type="scientific">Tetradesmus obliquus</name>
    <name type="common">Green alga</name>
    <name type="synonym">Acutodesmus obliquus</name>
    <dbReference type="NCBI Taxonomy" id="3088"/>
    <lineage>
        <taxon>Eukaryota</taxon>
        <taxon>Viridiplantae</taxon>
        <taxon>Chlorophyta</taxon>
        <taxon>core chlorophytes</taxon>
        <taxon>Chlorophyceae</taxon>
        <taxon>CS clade</taxon>
        <taxon>Sphaeropleales</taxon>
        <taxon>Scenedesmaceae</taxon>
        <taxon>Tetradesmus</taxon>
    </lineage>
</organism>
<proteinExistence type="predicted"/>
<accession>A0A383WDN2</accession>
<dbReference type="Pfam" id="PF01345">
    <property type="entry name" value="DUF11"/>
    <property type="match status" value="2"/>
</dbReference>
<feature type="domain" description="DUF11" evidence="1">
    <location>
        <begin position="702"/>
        <end position="816"/>
    </location>
</feature>
<reference evidence="2 3" key="1">
    <citation type="submission" date="2016-10" db="EMBL/GenBank/DDBJ databases">
        <authorList>
            <person name="Cai Z."/>
        </authorList>
    </citation>
    <scope>NUCLEOTIDE SEQUENCE [LARGE SCALE GENOMIC DNA]</scope>
</reference>
<evidence type="ECO:0000313" key="2">
    <source>
        <dbReference type="EMBL" id="SZX75370.1"/>
    </source>
</evidence>
<dbReference type="InterPro" id="IPR001434">
    <property type="entry name" value="OmcB-like_DUF11"/>
</dbReference>
<feature type="domain" description="DUF11" evidence="1">
    <location>
        <begin position="288"/>
        <end position="407"/>
    </location>
</feature>
<protein>
    <recommendedName>
        <fullName evidence="1">DUF11 domain-containing protein</fullName>
    </recommendedName>
</protein>